<feature type="domain" description="CSD" evidence="2">
    <location>
        <begin position="15"/>
        <end position="83"/>
    </location>
</feature>
<dbReference type="GO" id="GO:0003677">
    <property type="term" value="F:DNA binding"/>
    <property type="evidence" value="ECO:0007669"/>
    <property type="project" value="UniProtKB-KW"/>
</dbReference>
<dbReference type="SUPFAM" id="SSF50249">
    <property type="entry name" value="Nucleic acid-binding proteins"/>
    <property type="match status" value="1"/>
</dbReference>
<dbReference type="InterPro" id="IPR002059">
    <property type="entry name" value="CSP_DNA-bd"/>
</dbReference>
<evidence type="ECO:0000256" key="1">
    <source>
        <dbReference type="SAM" id="MobiDB-lite"/>
    </source>
</evidence>
<dbReference type="OrthoDB" id="270195at2"/>
<evidence type="ECO:0000259" key="2">
    <source>
        <dbReference type="PROSITE" id="PS51857"/>
    </source>
</evidence>
<protein>
    <submittedName>
        <fullName evidence="3">Cold-shock DNA-binding domain protein</fullName>
    </submittedName>
</protein>
<proteinExistence type="predicted"/>
<feature type="compositionally biased region" description="Basic residues" evidence="1">
    <location>
        <begin position="101"/>
        <end position="120"/>
    </location>
</feature>
<keyword evidence="4" id="KW-1185">Reference proteome</keyword>
<feature type="region of interest" description="Disordered" evidence="1">
    <location>
        <begin position="87"/>
        <end position="120"/>
    </location>
</feature>
<dbReference type="Gene3D" id="2.40.50.140">
    <property type="entry name" value="Nucleic acid-binding proteins"/>
    <property type="match status" value="1"/>
</dbReference>
<dbReference type="RefSeq" id="WP_145354195.1">
    <property type="nucleotide sequence ID" value="NZ_CP036262.1"/>
</dbReference>
<reference evidence="3 4" key="1">
    <citation type="submission" date="2019-02" db="EMBL/GenBank/DDBJ databases">
        <title>Deep-cultivation of Planctomycetes and their phenomic and genomic characterization uncovers novel biology.</title>
        <authorList>
            <person name="Wiegand S."/>
            <person name="Jogler M."/>
            <person name="Boedeker C."/>
            <person name="Pinto D."/>
            <person name="Vollmers J."/>
            <person name="Rivas-Marin E."/>
            <person name="Kohn T."/>
            <person name="Peeters S.H."/>
            <person name="Heuer A."/>
            <person name="Rast P."/>
            <person name="Oberbeckmann S."/>
            <person name="Bunk B."/>
            <person name="Jeske O."/>
            <person name="Meyerdierks A."/>
            <person name="Storesund J.E."/>
            <person name="Kallscheuer N."/>
            <person name="Luecker S."/>
            <person name="Lage O.M."/>
            <person name="Pohl T."/>
            <person name="Merkel B.J."/>
            <person name="Hornburger P."/>
            <person name="Mueller R.-W."/>
            <person name="Bruemmer F."/>
            <person name="Labrenz M."/>
            <person name="Spormann A.M."/>
            <person name="Op den Camp H."/>
            <person name="Overmann J."/>
            <person name="Amann R."/>
            <person name="Jetten M.S.M."/>
            <person name="Mascher T."/>
            <person name="Medema M.H."/>
            <person name="Devos D.P."/>
            <person name="Kaster A.-K."/>
            <person name="Ovreas L."/>
            <person name="Rohde M."/>
            <person name="Galperin M.Y."/>
            <person name="Jogler C."/>
        </authorList>
    </citation>
    <scope>NUCLEOTIDE SEQUENCE [LARGE SCALE GENOMIC DNA]</scope>
    <source>
        <strain evidence="3 4">FF011L</strain>
    </source>
</reference>
<evidence type="ECO:0000313" key="4">
    <source>
        <dbReference type="Proteomes" id="UP000320672"/>
    </source>
</evidence>
<accession>A0A517MM66</accession>
<keyword evidence="3" id="KW-0238">DNA-binding</keyword>
<name>A0A517MM66_9BACT</name>
<dbReference type="AlphaFoldDB" id="A0A517MM66"/>
<gene>
    <name evidence="3" type="ORF">FF011L_47890</name>
</gene>
<evidence type="ECO:0000313" key="3">
    <source>
        <dbReference type="EMBL" id="QDS95985.1"/>
    </source>
</evidence>
<dbReference type="Proteomes" id="UP000320672">
    <property type="component" value="Chromosome"/>
</dbReference>
<dbReference type="KEGG" id="rml:FF011L_47890"/>
<sequence>MVEYVAPKDYPIQRRRLGKVKFVEAEGKFGFIDAEDFREDVFFHSSVWETKSNPPMIEMFVEFEIDPEYQKKENKLRATVVRLTDRPDGAEIEPYADPHLRAQHHPKARRQRPTWRNKDK</sequence>
<dbReference type="PROSITE" id="PS51857">
    <property type="entry name" value="CSD_2"/>
    <property type="match status" value="1"/>
</dbReference>
<organism evidence="3 4">
    <name type="scientific">Roseimaritima multifibrata</name>
    <dbReference type="NCBI Taxonomy" id="1930274"/>
    <lineage>
        <taxon>Bacteria</taxon>
        <taxon>Pseudomonadati</taxon>
        <taxon>Planctomycetota</taxon>
        <taxon>Planctomycetia</taxon>
        <taxon>Pirellulales</taxon>
        <taxon>Pirellulaceae</taxon>
        <taxon>Roseimaritima</taxon>
    </lineage>
</organism>
<dbReference type="Pfam" id="PF00313">
    <property type="entry name" value="CSD"/>
    <property type="match status" value="1"/>
</dbReference>
<dbReference type="InterPro" id="IPR012340">
    <property type="entry name" value="NA-bd_OB-fold"/>
</dbReference>
<dbReference type="EMBL" id="CP036262">
    <property type="protein sequence ID" value="QDS95985.1"/>
    <property type="molecule type" value="Genomic_DNA"/>
</dbReference>